<evidence type="ECO:0000256" key="3">
    <source>
        <dbReference type="ARBA" id="ARBA00023163"/>
    </source>
</evidence>
<dbReference type="InterPro" id="IPR008920">
    <property type="entry name" value="TF_FadR/GntR_C"/>
</dbReference>
<dbReference type="Gene3D" id="1.20.120.530">
    <property type="entry name" value="GntR ligand-binding domain-like"/>
    <property type="match status" value="1"/>
</dbReference>
<organism evidence="5 6">
    <name type="scientific">Paraburkholderia piptadeniae</name>
    <dbReference type="NCBI Taxonomy" id="1701573"/>
    <lineage>
        <taxon>Bacteria</taxon>
        <taxon>Pseudomonadati</taxon>
        <taxon>Pseudomonadota</taxon>
        <taxon>Betaproteobacteria</taxon>
        <taxon>Burkholderiales</taxon>
        <taxon>Burkholderiaceae</taxon>
        <taxon>Paraburkholderia</taxon>
    </lineage>
</organism>
<dbReference type="PANTHER" id="PTHR43537:SF24">
    <property type="entry name" value="GLUCONATE OPERON TRANSCRIPTIONAL REPRESSOR"/>
    <property type="match status" value="1"/>
</dbReference>
<evidence type="ECO:0000313" key="5">
    <source>
        <dbReference type="EMBL" id="SIT40745.1"/>
    </source>
</evidence>
<dbReference type="GO" id="GO:0003700">
    <property type="term" value="F:DNA-binding transcription factor activity"/>
    <property type="evidence" value="ECO:0007669"/>
    <property type="project" value="InterPro"/>
</dbReference>
<dbReference type="InterPro" id="IPR036390">
    <property type="entry name" value="WH_DNA-bd_sf"/>
</dbReference>
<evidence type="ECO:0000256" key="2">
    <source>
        <dbReference type="ARBA" id="ARBA00023125"/>
    </source>
</evidence>
<dbReference type="CDD" id="cd07377">
    <property type="entry name" value="WHTH_GntR"/>
    <property type="match status" value="1"/>
</dbReference>
<evidence type="ECO:0000313" key="6">
    <source>
        <dbReference type="Proteomes" id="UP000195569"/>
    </source>
</evidence>
<name>A0A1N7S053_9BURK</name>
<dbReference type="Pfam" id="PF07729">
    <property type="entry name" value="FCD"/>
    <property type="match status" value="1"/>
</dbReference>
<dbReference type="AlphaFoldDB" id="A0A1N7S053"/>
<dbReference type="RefSeq" id="WP_160111708.1">
    <property type="nucleotide sequence ID" value="NZ_CYGY02000025.1"/>
</dbReference>
<keyword evidence="2" id="KW-0238">DNA-binding</keyword>
<dbReference type="OrthoDB" id="9799812at2"/>
<dbReference type="PROSITE" id="PS50949">
    <property type="entry name" value="HTH_GNTR"/>
    <property type="match status" value="1"/>
</dbReference>
<proteinExistence type="predicted"/>
<dbReference type="PANTHER" id="PTHR43537">
    <property type="entry name" value="TRANSCRIPTIONAL REGULATOR, GNTR FAMILY"/>
    <property type="match status" value="1"/>
</dbReference>
<reference evidence="5" key="1">
    <citation type="submission" date="2016-12" db="EMBL/GenBank/DDBJ databases">
        <authorList>
            <person name="Moulin L."/>
        </authorList>
    </citation>
    <scope>NUCLEOTIDE SEQUENCE [LARGE SCALE GENOMIC DNA]</scope>
    <source>
        <strain evidence="5">STM 7183</strain>
    </source>
</reference>
<dbReference type="PRINTS" id="PR00035">
    <property type="entry name" value="HTHGNTR"/>
</dbReference>
<protein>
    <submittedName>
        <fullName evidence="5">GntR family transcriptional regulator</fullName>
    </submittedName>
</protein>
<feature type="domain" description="HTH gntR-type" evidence="4">
    <location>
        <begin position="20"/>
        <end position="87"/>
    </location>
</feature>
<keyword evidence="6" id="KW-1185">Reference proteome</keyword>
<evidence type="ECO:0000259" key="4">
    <source>
        <dbReference type="PROSITE" id="PS50949"/>
    </source>
</evidence>
<gene>
    <name evidence="5" type="ORF">BN2476_250050</name>
</gene>
<keyword evidence="3" id="KW-0804">Transcription</keyword>
<accession>A0A1N7S053</accession>
<dbReference type="InterPro" id="IPR011711">
    <property type="entry name" value="GntR_C"/>
</dbReference>
<dbReference type="GO" id="GO:0003677">
    <property type="term" value="F:DNA binding"/>
    <property type="evidence" value="ECO:0007669"/>
    <property type="project" value="UniProtKB-KW"/>
</dbReference>
<dbReference type="InterPro" id="IPR000524">
    <property type="entry name" value="Tscrpt_reg_HTH_GntR"/>
</dbReference>
<dbReference type="SMART" id="SM00345">
    <property type="entry name" value="HTH_GNTR"/>
    <property type="match status" value="1"/>
</dbReference>
<dbReference type="InterPro" id="IPR036388">
    <property type="entry name" value="WH-like_DNA-bd_sf"/>
</dbReference>
<dbReference type="Gene3D" id="1.10.10.10">
    <property type="entry name" value="Winged helix-like DNA-binding domain superfamily/Winged helix DNA-binding domain"/>
    <property type="match status" value="1"/>
</dbReference>
<dbReference type="SUPFAM" id="SSF48008">
    <property type="entry name" value="GntR ligand-binding domain-like"/>
    <property type="match status" value="1"/>
</dbReference>
<dbReference type="EMBL" id="CYGY02000025">
    <property type="protein sequence ID" value="SIT40745.1"/>
    <property type="molecule type" value="Genomic_DNA"/>
</dbReference>
<dbReference type="SUPFAM" id="SSF46785">
    <property type="entry name" value="Winged helix' DNA-binding domain"/>
    <property type="match status" value="1"/>
</dbReference>
<sequence>MEHDVRPLSMLSDLAEITPGLLPSVIYRQLHAEIVAGVLPSGQPLRQEELARRFNVSRVPLREALTRLEAEGLIEQRPRRGYAVAELDASAIVDVFELRMVIEQHAGAVAARARNQTDIAAVGELLDRMHRLDATRADYAQQWTSLNYQFHQRIIASSHRRTLVRVANNLRDSVEPYVNIEVSMTRSFESSEVEHRQIFEAFKAGDADGLAELSRRHVESTSRRLLQVLRERALKPRM</sequence>
<evidence type="ECO:0000256" key="1">
    <source>
        <dbReference type="ARBA" id="ARBA00023015"/>
    </source>
</evidence>
<dbReference type="SMART" id="SM00895">
    <property type="entry name" value="FCD"/>
    <property type="match status" value="1"/>
</dbReference>
<comment type="caution">
    <text evidence="5">The sequence shown here is derived from an EMBL/GenBank/DDBJ whole genome shotgun (WGS) entry which is preliminary data.</text>
</comment>
<keyword evidence="1" id="KW-0805">Transcription regulation</keyword>
<dbReference type="Pfam" id="PF00392">
    <property type="entry name" value="GntR"/>
    <property type="match status" value="1"/>
</dbReference>
<dbReference type="Proteomes" id="UP000195569">
    <property type="component" value="Unassembled WGS sequence"/>
</dbReference>